<proteinExistence type="predicted"/>
<accession>A0A974D371</accession>
<reference evidence="2" key="1">
    <citation type="journal article" date="2016" name="Nature">
        <title>Genome evolution in the allotetraploid frog Xenopus laevis.</title>
        <authorList>
            <person name="Session A.M."/>
            <person name="Uno Y."/>
            <person name="Kwon T."/>
            <person name="Chapman J.A."/>
            <person name="Toyoda A."/>
            <person name="Takahashi S."/>
            <person name="Fukui A."/>
            <person name="Hikosaka A."/>
            <person name="Suzuki A."/>
            <person name="Kondo M."/>
            <person name="van Heeringen S.J."/>
            <person name="Quigley I."/>
            <person name="Heinz S."/>
            <person name="Ogino H."/>
            <person name="Ochi H."/>
            <person name="Hellsten U."/>
            <person name="Lyons J.B."/>
            <person name="Simakov O."/>
            <person name="Putnam N."/>
            <person name="Stites J."/>
            <person name="Kuroki Y."/>
            <person name="Tanaka T."/>
            <person name="Michiue T."/>
            <person name="Watanabe M."/>
            <person name="Bogdanovic O."/>
            <person name="Lister R."/>
            <person name="Georgiou G."/>
            <person name="Paranjpe S.S."/>
            <person name="van Kruijsbergen I."/>
            <person name="Shu S."/>
            <person name="Carlson J."/>
            <person name="Kinoshita T."/>
            <person name="Ohta Y."/>
            <person name="Mawaribuchi S."/>
            <person name="Jenkins J."/>
            <person name="Grimwood J."/>
            <person name="Schmutz J."/>
            <person name="Mitros T."/>
            <person name="Mozaffari S.V."/>
            <person name="Suzuki Y."/>
            <person name="Haramoto Y."/>
            <person name="Yamamoto T.S."/>
            <person name="Takagi C."/>
            <person name="Heald R."/>
            <person name="Miller K."/>
            <person name="Haudenschild C."/>
            <person name="Kitzman J."/>
            <person name="Nakayama T."/>
            <person name="Izutsu Y."/>
            <person name="Robert J."/>
            <person name="Fortriede J."/>
            <person name="Burns K."/>
            <person name="Lotay V."/>
            <person name="Karimi K."/>
            <person name="Yasuoka Y."/>
            <person name="Dichmann D.S."/>
            <person name="Flajnik M.F."/>
            <person name="Houston D.W."/>
            <person name="Shendure J."/>
            <person name="DuPasquier L."/>
            <person name="Vize P.D."/>
            <person name="Zorn A.M."/>
            <person name="Ito M."/>
            <person name="Marcotte E.M."/>
            <person name="Wallingford J.B."/>
            <person name="Ito Y."/>
            <person name="Asashima M."/>
            <person name="Ueno N."/>
            <person name="Matsuda Y."/>
            <person name="Veenstra G.J."/>
            <person name="Fujiyama A."/>
            <person name="Harland R.M."/>
            <person name="Taira M."/>
            <person name="Rokhsar D.S."/>
        </authorList>
    </citation>
    <scope>NUCLEOTIDE SEQUENCE [LARGE SCALE GENOMIC DNA]</scope>
    <source>
        <strain evidence="2">J</strain>
    </source>
</reference>
<dbReference type="Proteomes" id="UP000694892">
    <property type="component" value="Chromosome 4L"/>
</dbReference>
<evidence type="ECO:0000313" key="2">
    <source>
        <dbReference type="Proteomes" id="UP000694892"/>
    </source>
</evidence>
<dbReference type="EMBL" id="CM004472">
    <property type="protein sequence ID" value="OCT84202.1"/>
    <property type="molecule type" value="Genomic_DNA"/>
</dbReference>
<dbReference type="AlphaFoldDB" id="A0A974D371"/>
<gene>
    <name evidence="1" type="ORF">XELAEV_18022344mg</name>
</gene>
<protein>
    <submittedName>
        <fullName evidence="1">Uncharacterized protein</fullName>
    </submittedName>
</protein>
<sequence>MQRGSGSQTLNGVAGLPKLMFCDRGVVHVSNIMADYLASSLSMLQDIVTTYKSVLSLESDHLFSRFDMNWSFIAGP</sequence>
<organism evidence="1 2">
    <name type="scientific">Xenopus laevis</name>
    <name type="common">African clawed frog</name>
    <dbReference type="NCBI Taxonomy" id="8355"/>
    <lineage>
        <taxon>Eukaryota</taxon>
        <taxon>Metazoa</taxon>
        <taxon>Chordata</taxon>
        <taxon>Craniata</taxon>
        <taxon>Vertebrata</taxon>
        <taxon>Euteleostomi</taxon>
        <taxon>Amphibia</taxon>
        <taxon>Batrachia</taxon>
        <taxon>Anura</taxon>
        <taxon>Pipoidea</taxon>
        <taxon>Pipidae</taxon>
        <taxon>Xenopodinae</taxon>
        <taxon>Xenopus</taxon>
        <taxon>Xenopus</taxon>
    </lineage>
</organism>
<name>A0A974D371_XENLA</name>
<evidence type="ECO:0000313" key="1">
    <source>
        <dbReference type="EMBL" id="OCT84202.1"/>
    </source>
</evidence>